<proteinExistence type="predicted"/>
<comment type="caution">
    <text evidence="2">The sequence shown here is derived from an EMBL/GenBank/DDBJ whole genome shotgun (WGS) entry which is preliminary data.</text>
</comment>
<feature type="domain" description="VLIG-type G" evidence="1">
    <location>
        <begin position="244"/>
        <end position="489"/>
    </location>
</feature>
<dbReference type="Pfam" id="PF25974">
    <property type="entry name" value="URGCP_9th"/>
    <property type="match status" value="1"/>
</dbReference>
<dbReference type="GO" id="GO:0003924">
    <property type="term" value="F:GTPase activity"/>
    <property type="evidence" value="ECO:0007669"/>
    <property type="project" value="InterPro"/>
</dbReference>
<reference evidence="2" key="1">
    <citation type="submission" date="2020-03" db="EMBL/GenBank/DDBJ databases">
        <authorList>
            <person name="Weist P."/>
        </authorList>
    </citation>
    <scope>NUCLEOTIDE SEQUENCE</scope>
</reference>
<gene>
    <name evidence="2" type="ORF">PLEPLA_LOCUS22633</name>
</gene>
<dbReference type="EMBL" id="CADEAL010001674">
    <property type="protein sequence ID" value="CAB1434591.1"/>
    <property type="molecule type" value="Genomic_DNA"/>
</dbReference>
<dbReference type="AlphaFoldDB" id="A0A9N7UPJ5"/>
<dbReference type="Pfam" id="PF25683">
    <property type="entry name" value="URGCP_GTPase"/>
    <property type="match status" value="1"/>
</dbReference>
<dbReference type="GO" id="GO:0005525">
    <property type="term" value="F:GTP binding"/>
    <property type="evidence" value="ECO:0007669"/>
    <property type="project" value="InterPro"/>
</dbReference>
<accession>A0A9N7UPJ5</accession>
<evidence type="ECO:0000313" key="3">
    <source>
        <dbReference type="Proteomes" id="UP001153269"/>
    </source>
</evidence>
<dbReference type="PANTHER" id="PTHR14819:SF9">
    <property type="entry name" value="UP-REGULATOR OF CELL PROLIFERATION-LIKE"/>
    <property type="match status" value="1"/>
</dbReference>
<organism evidence="2 3">
    <name type="scientific">Pleuronectes platessa</name>
    <name type="common">European plaice</name>
    <dbReference type="NCBI Taxonomy" id="8262"/>
    <lineage>
        <taxon>Eukaryota</taxon>
        <taxon>Metazoa</taxon>
        <taxon>Chordata</taxon>
        <taxon>Craniata</taxon>
        <taxon>Vertebrata</taxon>
        <taxon>Euteleostomi</taxon>
        <taxon>Actinopterygii</taxon>
        <taxon>Neopterygii</taxon>
        <taxon>Teleostei</taxon>
        <taxon>Neoteleostei</taxon>
        <taxon>Acanthomorphata</taxon>
        <taxon>Carangaria</taxon>
        <taxon>Pleuronectiformes</taxon>
        <taxon>Pleuronectoidei</taxon>
        <taxon>Pleuronectidae</taxon>
        <taxon>Pleuronectes</taxon>
    </lineage>
</organism>
<evidence type="ECO:0000313" key="2">
    <source>
        <dbReference type="EMBL" id="CAB1434591.1"/>
    </source>
</evidence>
<dbReference type="InterPro" id="IPR052986">
    <property type="entry name" value="VLIG_GTPase"/>
</dbReference>
<name>A0A9N7UPJ5_PLEPL</name>
<dbReference type="PANTHER" id="PTHR14819">
    <property type="entry name" value="GTP-BINDING"/>
    <property type="match status" value="1"/>
</dbReference>
<dbReference type="Proteomes" id="UP001153269">
    <property type="component" value="Unassembled WGS sequence"/>
</dbReference>
<dbReference type="InterPro" id="IPR030383">
    <property type="entry name" value="G_VLIG_dom"/>
</dbReference>
<dbReference type="SUPFAM" id="SSF52540">
    <property type="entry name" value="P-loop containing nucleoside triphosphate hydrolases"/>
    <property type="match status" value="1"/>
</dbReference>
<dbReference type="PROSITE" id="PS51717">
    <property type="entry name" value="G_VLIG"/>
    <property type="match status" value="1"/>
</dbReference>
<dbReference type="Gene3D" id="3.40.50.300">
    <property type="entry name" value="P-loop containing nucleotide triphosphate hydrolases"/>
    <property type="match status" value="1"/>
</dbReference>
<protein>
    <recommendedName>
        <fullName evidence="1">VLIG-type G domain-containing protein</fullName>
    </recommendedName>
</protein>
<dbReference type="InterPro" id="IPR058641">
    <property type="entry name" value="GVIN1_dom"/>
</dbReference>
<sequence length="699" mass="79788">MCIEKMAEIARDLGILVDEDCPECLNAKLNADAITSKIQSIPDYKSTQLPLHGKIWKELTILEKEEFRLKNLGSEDIETYKAGLQEKKENLRKEQSSKNMSDAMTCFISAISSPGIERRYFLKWMRMNLDNLSREKLSGLRKQYKEKCKDAENKEAIKVIDEELSSSSLGTEHFFREMGQIYEASVSSPEQDLSRKQLQHLPQICAGLLLDGFPLELVDGDASNIPLTWVSDVLSQLNELVAPKNKILVVTVLGVQSTGKSTLLNTMFGVQFAVSSGRCTRGAFMLLIRINEDVKKVLDCDFMVIIDTEGLRSAELAQLDDSYEHDNELATLVVGLSDITIINIAMENSTQMKDILQIVVHSFLRMKEVGKKPKCQFVHQNVSDVSANENTLRERKLLLDQLNEMTHAAAKMEKKEKNKCFTDVMEYNPETGSWYIPGLWNGNPPMAPVNAGYSEAVYQFKKNITQILGNCESSANDILKFKEWMSSLWKAVKHENFIFSFRNSLVAEAYMRLCTEFNKWEWDFKESIYKWITYAETTISNLGTPASKSKIVDLKELILDLKSEVSTKLTKLEEELLEKLKNYFEQKDGHVHLVEQYKEDYANSAKSLRRDMQNSVYSQLTAAAEIKQGQTEVQKIKENHTKEIEKAVCALIDECRKKNIQMGDEELNQEFDKMWKETVKKLSFPNKCQQMSSPVSPTT</sequence>
<dbReference type="InterPro" id="IPR027417">
    <property type="entry name" value="P-loop_NTPase"/>
</dbReference>
<evidence type="ECO:0000259" key="1">
    <source>
        <dbReference type="PROSITE" id="PS51717"/>
    </source>
</evidence>
<keyword evidence="3" id="KW-1185">Reference proteome</keyword>